<dbReference type="PANTHER" id="PTHR23024">
    <property type="entry name" value="ARYLACETAMIDE DEACETYLASE"/>
    <property type="match status" value="1"/>
</dbReference>
<name>A0A6A4GU99_9AGAR</name>
<dbReference type="Pfam" id="PF07859">
    <property type="entry name" value="Abhydrolase_3"/>
    <property type="match status" value="1"/>
</dbReference>
<reference evidence="2" key="1">
    <citation type="journal article" date="2019" name="Environ. Microbiol.">
        <title>Fungal ecological strategies reflected in gene transcription - a case study of two litter decomposers.</title>
        <authorList>
            <person name="Barbi F."/>
            <person name="Kohler A."/>
            <person name="Barry K."/>
            <person name="Baskaran P."/>
            <person name="Daum C."/>
            <person name="Fauchery L."/>
            <person name="Ihrmark K."/>
            <person name="Kuo A."/>
            <person name="LaButti K."/>
            <person name="Lipzen A."/>
            <person name="Morin E."/>
            <person name="Grigoriev I.V."/>
            <person name="Henrissat B."/>
            <person name="Lindahl B."/>
            <person name="Martin F."/>
        </authorList>
    </citation>
    <scope>NUCLEOTIDE SEQUENCE</scope>
    <source>
        <strain evidence="2">JB14</strain>
    </source>
</reference>
<evidence type="ECO:0000259" key="1">
    <source>
        <dbReference type="Pfam" id="PF07859"/>
    </source>
</evidence>
<evidence type="ECO:0000313" key="3">
    <source>
        <dbReference type="Proteomes" id="UP000799118"/>
    </source>
</evidence>
<accession>A0A6A4GU99</accession>
<dbReference type="SUPFAM" id="SSF53474">
    <property type="entry name" value="alpha/beta-Hydrolases"/>
    <property type="match status" value="1"/>
</dbReference>
<evidence type="ECO:0000313" key="2">
    <source>
        <dbReference type="EMBL" id="KAE9389382.1"/>
    </source>
</evidence>
<dbReference type="Proteomes" id="UP000799118">
    <property type="component" value="Unassembled WGS sequence"/>
</dbReference>
<gene>
    <name evidence="2" type="ORF">BT96DRAFT_1025068</name>
</gene>
<protein>
    <recommendedName>
        <fullName evidence="1">Alpha/beta hydrolase fold-3 domain-containing protein</fullName>
    </recommendedName>
</protein>
<dbReference type="GO" id="GO:0016787">
    <property type="term" value="F:hydrolase activity"/>
    <property type="evidence" value="ECO:0007669"/>
    <property type="project" value="InterPro"/>
</dbReference>
<dbReference type="Gene3D" id="3.40.50.1820">
    <property type="entry name" value="alpha/beta hydrolase"/>
    <property type="match status" value="1"/>
</dbReference>
<keyword evidence="3" id="KW-1185">Reference proteome</keyword>
<dbReference type="AlphaFoldDB" id="A0A6A4GU99"/>
<proteinExistence type="predicted"/>
<dbReference type="EMBL" id="ML769699">
    <property type="protein sequence ID" value="KAE9389382.1"/>
    <property type="molecule type" value="Genomic_DNA"/>
</dbReference>
<dbReference type="PANTHER" id="PTHR23024:SF557">
    <property type="entry name" value="AB HYDROLASE SUPERFAMILY PROTEIN C1039.03"/>
    <property type="match status" value="1"/>
</dbReference>
<dbReference type="InterPro" id="IPR050466">
    <property type="entry name" value="Carboxylest/Gibb_receptor"/>
</dbReference>
<feature type="domain" description="Alpha/beta hydrolase fold-3" evidence="1">
    <location>
        <begin position="97"/>
        <end position="244"/>
    </location>
</feature>
<organism evidence="2 3">
    <name type="scientific">Gymnopus androsaceus JB14</name>
    <dbReference type="NCBI Taxonomy" id="1447944"/>
    <lineage>
        <taxon>Eukaryota</taxon>
        <taxon>Fungi</taxon>
        <taxon>Dikarya</taxon>
        <taxon>Basidiomycota</taxon>
        <taxon>Agaricomycotina</taxon>
        <taxon>Agaricomycetes</taxon>
        <taxon>Agaricomycetidae</taxon>
        <taxon>Agaricales</taxon>
        <taxon>Marasmiineae</taxon>
        <taxon>Omphalotaceae</taxon>
        <taxon>Gymnopus</taxon>
    </lineage>
</organism>
<dbReference type="InterPro" id="IPR013094">
    <property type="entry name" value="AB_hydrolase_3"/>
</dbReference>
<dbReference type="InterPro" id="IPR029058">
    <property type="entry name" value="AB_hydrolase_fold"/>
</dbReference>
<dbReference type="OrthoDB" id="408631at2759"/>
<sequence>MSTPIEPKQPLHPSLIPKLDPEYVVFHEKYIQHATPRYTLPWDSVKMRAGSSYTVGSKKPLEVGKIEEFELKKGGHGRKMRAYTPPGEPPIAGWASMVTNLCVGAKCVVLSVDYRLAPEHRFPAAVEDAVEALQWVLTDGKVLLNLDTSKVATGGVSAGGNLAAVLALKSAEDSSNPPLPAPMALQLLIVPTLDQTATDAPSGRWESNKYAPMVPPAWMNWAKSLYFRTEDDWLEWEASPLFGSRGIAEKGTQGLDWSRRDGYPL</sequence>